<protein>
    <submittedName>
        <fullName evidence="3">F-box/LRR-repeat protein</fullName>
    </submittedName>
</protein>
<dbReference type="Pfam" id="PF00646">
    <property type="entry name" value="F-box"/>
    <property type="match status" value="1"/>
</dbReference>
<dbReference type="InterPro" id="IPR053781">
    <property type="entry name" value="F-box_AtFBL13-like"/>
</dbReference>
<dbReference type="InterPro" id="IPR032675">
    <property type="entry name" value="LRR_dom_sf"/>
</dbReference>
<dbReference type="Gene3D" id="3.80.10.10">
    <property type="entry name" value="Ribonuclease Inhibitor"/>
    <property type="match status" value="1"/>
</dbReference>
<comment type="caution">
    <text evidence="3">The sequence shown here is derived from an EMBL/GenBank/DDBJ whole genome shotgun (WGS) entry which is preliminary data.</text>
</comment>
<dbReference type="AlphaFoldDB" id="A0AAE1YDF3"/>
<name>A0AAE1YDF3_9LAMI</name>
<dbReference type="CDD" id="cd22160">
    <property type="entry name" value="F-box_AtFBL13-like"/>
    <property type="match status" value="1"/>
</dbReference>
<feature type="region of interest" description="Disordered" evidence="1">
    <location>
        <begin position="1"/>
        <end position="24"/>
    </location>
</feature>
<dbReference type="PANTHER" id="PTHR31293">
    <property type="entry name" value="RNI-LIKE SUPERFAMILY PROTEIN"/>
    <property type="match status" value="1"/>
</dbReference>
<evidence type="ECO:0000313" key="4">
    <source>
        <dbReference type="Proteomes" id="UP001293254"/>
    </source>
</evidence>
<dbReference type="SUPFAM" id="SSF81383">
    <property type="entry name" value="F-box domain"/>
    <property type="match status" value="1"/>
</dbReference>
<dbReference type="InterPro" id="IPR055294">
    <property type="entry name" value="FBL60-like"/>
</dbReference>
<dbReference type="InterPro" id="IPR036047">
    <property type="entry name" value="F-box-like_dom_sf"/>
</dbReference>
<dbReference type="Pfam" id="PF24758">
    <property type="entry name" value="LRR_At5g56370"/>
    <property type="match status" value="1"/>
</dbReference>
<dbReference type="SUPFAM" id="SSF52047">
    <property type="entry name" value="RNI-like"/>
    <property type="match status" value="1"/>
</dbReference>
<evidence type="ECO:0000313" key="3">
    <source>
        <dbReference type="EMBL" id="KAK4428009.1"/>
    </source>
</evidence>
<dbReference type="PANTHER" id="PTHR31293:SF12">
    <property type="entry name" value="RNI-LIKE SUPERFAMILY PROTEIN"/>
    <property type="match status" value="1"/>
</dbReference>
<reference evidence="3" key="1">
    <citation type="submission" date="2020-06" db="EMBL/GenBank/DDBJ databases">
        <authorList>
            <person name="Li T."/>
            <person name="Hu X."/>
            <person name="Zhang T."/>
            <person name="Song X."/>
            <person name="Zhang H."/>
            <person name="Dai N."/>
            <person name="Sheng W."/>
            <person name="Hou X."/>
            <person name="Wei L."/>
        </authorList>
    </citation>
    <scope>NUCLEOTIDE SEQUENCE</scope>
    <source>
        <strain evidence="3">3651</strain>
        <tissue evidence="3">Leaf</tissue>
    </source>
</reference>
<evidence type="ECO:0000259" key="2">
    <source>
        <dbReference type="PROSITE" id="PS50181"/>
    </source>
</evidence>
<proteinExistence type="predicted"/>
<feature type="compositionally biased region" description="Basic and acidic residues" evidence="1">
    <location>
        <begin position="9"/>
        <end position="22"/>
    </location>
</feature>
<reference evidence="3" key="2">
    <citation type="journal article" date="2024" name="Plant">
        <title>Genomic evolution and insights into agronomic trait innovations of Sesamum species.</title>
        <authorList>
            <person name="Miao H."/>
            <person name="Wang L."/>
            <person name="Qu L."/>
            <person name="Liu H."/>
            <person name="Sun Y."/>
            <person name="Le M."/>
            <person name="Wang Q."/>
            <person name="Wei S."/>
            <person name="Zheng Y."/>
            <person name="Lin W."/>
            <person name="Duan Y."/>
            <person name="Cao H."/>
            <person name="Xiong S."/>
            <person name="Wang X."/>
            <person name="Wei L."/>
            <person name="Li C."/>
            <person name="Ma Q."/>
            <person name="Ju M."/>
            <person name="Zhao R."/>
            <person name="Li G."/>
            <person name="Mu C."/>
            <person name="Tian Q."/>
            <person name="Mei H."/>
            <person name="Zhang T."/>
            <person name="Gao T."/>
            <person name="Zhang H."/>
        </authorList>
    </citation>
    <scope>NUCLEOTIDE SEQUENCE</scope>
    <source>
        <strain evidence="3">3651</strain>
    </source>
</reference>
<organism evidence="3 4">
    <name type="scientific">Sesamum alatum</name>
    <dbReference type="NCBI Taxonomy" id="300844"/>
    <lineage>
        <taxon>Eukaryota</taxon>
        <taxon>Viridiplantae</taxon>
        <taxon>Streptophyta</taxon>
        <taxon>Embryophyta</taxon>
        <taxon>Tracheophyta</taxon>
        <taxon>Spermatophyta</taxon>
        <taxon>Magnoliopsida</taxon>
        <taxon>eudicotyledons</taxon>
        <taxon>Gunneridae</taxon>
        <taxon>Pentapetalae</taxon>
        <taxon>asterids</taxon>
        <taxon>lamiids</taxon>
        <taxon>Lamiales</taxon>
        <taxon>Pedaliaceae</taxon>
        <taxon>Sesamum</taxon>
    </lineage>
</organism>
<gene>
    <name evidence="3" type="ORF">Salat_1569900</name>
</gene>
<dbReference type="Proteomes" id="UP001293254">
    <property type="component" value="Unassembled WGS sequence"/>
</dbReference>
<accession>A0AAE1YDF3</accession>
<dbReference type="EMBL" id="JACGWO010000005">
    <property type="protein sequence ID" value="KAK4428009.1"/>
    <property type="molecule type" value="Genomic_DNA"/>
</dbReference>
<dbReference type="SMART" id="SM00256">
    <property type="entry name" value="FBOX"/>
    <property type="match status" value="1"/>
</dbReference>
<dbReference type="PROSITE" id="PS50181">
    <property type="entry name" value="FBOX"/>
    <property type="match status" value="1"/>
</dbReference>
<dbReference type="InterPro" id="IPR001810">
    <property type="entry name" value="F-box_dom"/>
</dbReference>
<dbReference type="Gene3D" id="1.20.1280.50">
    <property type="match status" value="1"/>
</dbReference>
<keyword evidence="4" id="KW-1185">Reference proteome</keyword>
<evidence type="ECO:0000256" key="1">
    <source>
        <dbReference type="SAM" id="MobiDB-lite"/>
    </source>
</evidence>
<dbReference type="InterPro" id="IPR055411">
    <property type="entry name" value="LRR_FXL15/At3g58940/PEG3-like"/>
</dbReference>
<sequence>MDIIQKRLRSPEKAPMDGKTMDDDGAGCDGIDRISSLPDEVLCHILSFLPTKYAVATSILSTKWKNLFPLIPNLRLRLDDSLLLHPESAPETYLISFMNFVDRLLNVTLHDVPSIYTFCLICQKFDDGREIANWVRAALRLNVNRMDLRIRRLKNTNFMLDSLFGCNIVSLNLLLDFADDAPECRFSLPNLKMLSVQHMKFDAVNVLLECCPVLEYLVVYNCYCYPGEILRICIPSLMALKFATGVNCLGGELELDAPKLEYFNYGGFLATRVLAKTLKCLRIARLDLDKNVSRYSYGSDEQAAELIKVCSGAEKLWLSENFVIMLHHCYHPLPRFPKLVALAIKVMEPHGWELLPCLLYSAPKLKKLYLKAGFDVEQYERFKASLDESFSICLSQRSETCFLLEIQRKVEN</sequence>
<feature type="domain" description="F-box" evidence="2">
    <location>
        <begin position="31"/>
        <end position="67"/>
    </location>
</feature>